<accession>A0A1Y6B6I6</accession>
<proteinExistence type="inferred from homology"/>
<dbReference type="PANTHER" id="PTHR42743">
    <property type="entry name" value="AMINO-ACID AMINOTRANSFERASE"/>
    <property type="match status" value="1"/>
</dbReference>
<comment type="pathway">
    <text evidence="3">Amino-acid biosynthesis; L-isoleucine biosynthesis; L-isoleucine from 2-oxobutanoate: step 4/4.</text>
</comment>
<dbReference type="PANTHER" id="PTHR42743:SF11">
    <property type="entry name" value="AMINODEOXYCHORISMATE LYASE"/>
    <property type="match status" value="1"/>
</dbReference>
<dbReference type="RefSeq" id="WP_085120402.1">
    <property type="nucleotide sequence ID" value="NZ_FWZX01000001.1"/>
</dbReference>
<organism evidence="16 17">
    <name type="scientific">Tistlia consotensis USBA 355</name>
    <dbReference type="NCBI Taxonomy" id="560819"/>
    <lineage>
        <taxon>Bacteria</taxon>
        <taxon>Pseudomonadati</taxon>
        <taxon>Pseudomonadota</taxon>
        <taxon>Alphaproteobacteria</taxon>
        <taxon>Rhodospirillales</taxon>
        <taxon>Rhodovibrionaceae</taxon>
        <taxon>Tistlia</taxon>
    </lineage>
</organism>
<comment type="cofactor">
    <cofactor evidence="1 15">
        <name>pyridoxal 5'-phosphate</name>
        <dbReference type="ChEBI" id="CHEBI:597326"/>
    </cofactor>
</comment>
<protein>
    <recommendedName>
        <fullName evidence="8">Probable branched-chain-amino-acid aminotransferase</fullName>
        <ecNumber evidence="7">2.6.1.42</ecNumber>
    </recommendedName>
</protein>
<evidence type="ECO:0000256" key="7">
    <source>
        <dbReference type="ARBA" id="ARBA00013053"/>
    </source>
</evidence>
<dbReference type="EC" id="2.6.1.42" evidence="7"/>
<evidence type="ECO:0000256" key="8">
    <source>
        <dbReference type="ARBA" id="ARBA00014472"/>
    </source>
</evidence>
<dbReference type="GO" id="GO:0008652">
    <property type="term" value="P:amino acid biosynthetic process"/>
    <property type="evidence" value="ECO:0007669"/>
    <property type="project" value="UniProtKB-ARBA"/>
</dbReference>
<comment type="pathway">
    <text evidence="4">Amino-acid biosynthesis; L-valine biosynthesis; L-valine from pyruvate: step 4/4.</text>
</comment>
<dbReference type="InterPro" id="IPR043132">
    <property type="entry name" value="BCAT-like_C"/>
</dbReference>
<evidence type="ECO:0000256" key="1">
    <source>
        <dbReference type="ARBA" id="ARBA00001933"/>
    </source>
</evidence>
<dbReference type="Pfam" id="PF01063">
    <property type="entry name" value="Aminotran_4"/>
    <property type="match status" value="1"/>
</dbReference>
<evidence type="ECO:0000256" key="11">
    <source>
        <dbReference type="ARBA" id="ARBA00048212"/>
    </source>
</evidence>
<dbReference type="InterPro" id="IPR050571">
    <property type="entry name" value="Class-IV_PLP-Dep_Aminotrnsfr"/>
</dbReference>
<evidence type="ECO:0000256" key="12">
    <source>
        <dbReference type="ARBA" id="ARBA00048798"/>
    </source>
</evidence>
<evidence type="ECO:0000256" key="3">
    <source>
        <dbReference type="ARBA" id="ARBA00004824"/>
    </source>
</evidence>
<dbReference type="STRING" id="560819.SAMN05428998_10125"/>
<dbReference type="GO" id="GO:0009082">
    <property type="term" value="P:branched-chain amino acid biosynthetic process"/>
    <property type="evidence" value="ECO:0007669"/>
    <property type="project" value="UniProtKB-KW"/>
</dbReference>
<dbReference type="PROSITE" id="PS00770">
    <property type="entry name" value="AA_TRANSFER_CLASS_4"/>
    <property type="match status" value="1"/>
</dbReference>
<dbReference type="SUPFAM" id="SSF56752">
    <property type="entry name" value="D-aminoacid aminotransferase-like PLP-dependent enzymes"/>
    <property type="match status" value="1"/>
</dbReference>
<keyword evidence="10" id="KW-0100">Branched-chain amino acid biosynthesis</keyword>
<evidence type="ECO:0000256" key="10">
    <source>
        <dbReference type="ARBA" id="ARBA00023304"/>
    </source>
</evidence>
<dbReference type="GO" id="GO:0004084">
    <property type="term" value="F:branched-chain-amino-acid transaminase activity"/>
    <property type="evidence" value="ECO:0007669"/>
    <property type="project" value="UniProtKB-EC"/>
</dbReference>
<sequence length="309" mass="33978">MSGSPERTAWFNGDFLPESAVRIPFRDRGFIHGDGVFDTARTFRGRIHKLEEHVARLYRSMAYLKLDCGLAPEQLISISRELVARNEPLRGAEGDWWVTQRVTRGVPAEGADDRAGSDRPTIIVECTPLPLARRAPLFRDGIDVVIPWVRRTPPESLSPRAKTQNYLNLALGQLEASAQAPEAWAVLLDLEGNLTEGIGCNVFLVIDGRLKTPRAQKVLPGITRETVMELAAELGIAVEETDLDPYDALTAEEGFLTSTSLCLCPIRSIDGRPLGGGKLPGTVTERLTRAFSESVQFDFVGQYLSHLAA</sequence>
<comment type="catalytic activity">
    <reaction evidence="12">
        <text>L-isoleucine + 2-oxoglutarate = (S)-3-methyl-2-oxopentanoate + L-glutamate</text>
        <dbReference type="Rhea" id="RHEA:24801"/>
        <dbReference type="ChEBI" id="CHEBI:16810"/>
        <dbReference type="ChEBI" id="CHEBI:29985"/>
        <dbReference type="ChEBI" id="CHEBI:35146"/>
        <dbReference type="ChEBI" id="CHEBI:58045"/>
        <dbReference type="EC" id="2.6.1.42"/>
    </reaction>
</comment>
<evidence type="ECO:0000256" key="13">
    <source>
        <dbReference type="ARBA" id="ARBA00049229"/>
    </source>
</evidence>
<keyword evidence="16" id="KW-0808">Transferase</keyword>
<keyword evidence="17" id="KW-1185">Reference proteome</keyword>
<evidence type="ECO:0000256" key="14">
    <source>
        <dbReference type="RuleBase" id="RU004106"/>
    </source>
</evidence>
<evidence type="ECO:0000313" key="16">
    <source>
        <dbReference type="EMBL" id="SME87914.1"/>
    </source>
</evidence>
<comment type="pathway">
    <text evidence="5">Amino-acid biosynthesis; L-leucine biosynthesis; L-leucine from 3-methyl-2-oxobutanoate: step 4/4.</text>
</comment>
<evidence type="ECO:0000256" key="5">
    <source>
        <dbReference type="ARBA" id="ARBA00005072"/>
    </source>
</evidence>
<evidence type="ECO:0000256" key="15">
    <source>
        <dbReference type="RuleBase" id="RU004516"/>
    </source>
</evidence>
<name>A0A1Y6B6I6_9PROT</name>
<dbReference type="InterPro" id="IPR043131">
    <property type="entry name" value="BCAT-like_N"/>
</dbReference>
<dbReference type="EMBL" id="FWZX01000001">
    <property type="protein sequence ID" value="SME87914.1"/>
    <property type="molecule type" value="Genomic_DNA"/>
</dbReference>
<comment type="catalytic activity">
    <reaction evidence="11">
        <text>L-valine + 2-oxoglutarate = 3-methyl-2-oxobutanoate + L-glutamate</text>
        <dbReference type="Rhea" id="RHEA:24813"/>
        <dbReference type="ChEBI" id="CHEBI:11851"/>
        <dbReference type="ChEBI" id="CHEBI:16810"/>
        <dbReference type="ChEBI" id="CHEBI:29985"/>
        <dbReference type="ChEBI" id="CHEBI:57762"/>
        <dbReference type="EC" id="2.6.1.42"/>
    </reaction>
</comment>
<dbReference type="InterPro" id="IPR036038">
    <property type="entry name" value="Aminotransferase-like"/>
</dbReference>
<gene>
    <name evidence="16" type="ORF">SAMN05428998_10125</name>
</gene>
<evidence type="ECO:0000256" key="4">
    <source>
        <dbReference type="ARBA" id="ARBA00004931"/>
    </source>
</evidence>
<evidence type="ECO:0000256" key="6">
    <source>
        <dbReference type="ARBA" id="ARBA00009320"/>
    </source>
</evidence>
<dbReference type="Proteomes" id="UP000192917">
    <property type="component" value="Unassembled WGS sequence"/>
</dbReference>
<keyword evidence="9 15" id="KW-0663">Pyridoxal phosphate</keyword>
<keyword evidence="10" id="KW-0028">Amino-acid biosynthesis</keyword>
<comment type="catalytic activity">
    <reaction evidence="13">
        <text>L-leucine + 2-oxoglutarate = 4-methyl-2-oxopentanoate + L-glutamate</text>
        <dbReference type="Rhea" id="RHEA:18321"/>
        <dbReference type="ChEBI" id="CHEBI:16810"/>
        <dbReference type="ChEBI" id="CHEBI:17865"/>
        <dbReference type="ChEBI" id="CHEBI:29985"/>
        <dbReference type="ChEBI" id="CHEBI:57427"/>
        <dbReference type="EC" id="2.6.1.42"/>
    </reaction>
</comment>
<dbReference type="InterPro" id="IPR001544">
    <property type="entry name" value="Aminotrans_IV"/>
</dbReference>
<reference evidence="16 17" key="1">
    <citation type="submission" date="2017-04" db="EMBL/GenBank/DDBJ databases">
        <authorList>
            <person name="Afonso C.L."/>
            <person name="Miller P.J."/>
            <person name="Scott M.A."/>
            <person name="Spackman E."/>
            <person name="Goraichik I."/>
            <person name="Dimitrov K.M."/>
            <person name="Suarez D.L."/>
            <person name="Swayne D.E."/>
        </authorList>
    </citation>
    <scope>NUCLEOTIDE SEQUENCE [LARGE SCALE GENOMIC DNA]</scope>
    <source>
        <strain evidence="16 17">USBA 355</strain>
    </source>
</reference>
<comment type="function">
    <text evidence="2">Acts on leucine, isoleucine and valine.</text>
</comment>
<dbReference type="InterPro" id="IPR018300">
    <property type="entry name" value="Aminotrans_IV_CS"/>
</dbReference>
<comment type="similarity">
    <text evidence="6 14">Belongs to the class-IV pyridoxal-phosphate-dependent aminotransferase family.</text>
</comment>
<dbReference type="Gene3D" id="3.20.10.10">
    <property type="entry name" value="D-amino Acid Aminotransferase, subunit A, domain 2"/>
    <property type="match status" value="1"/>
</dbReference>
<evidence type="ECO:0000313" key="17">
    <source>
        <dbReference type="Proteomes" id="UP000192917"/>
    </source>
</evidence>
<evidence type="ECO:0000256" key="9">
    <source>
        <dbReference type="ARBA" id="ARBA00022898"/>
    </source>
</evidence>
<dbReference type="FunFam" id="3.20.10.10:FF:000002">
    <property type="entry name" value="D-alanine aminotransferase"/>
    <property type="match status" value="1"/>
</dbReference>
<dbReference type="AlphaFoldDB" id="A0A1Y6B6I6"/>
<dbReference type="Gene3D" id="3.30.470.10">
    <property type="match status" value="1"/>
</dbReference>
<evidence type="ECO:0000256" key="2">
    <source>
        <dbReference type="ARBA" id="ARBA00003109"/>
    </source>
</evidence>
<keyword evidence="16" id="KW-0032">Aminotransferase</keyword>